<name>Q9PHH1_XYLFA</name>
<geneLocation type="plasmid" evidence="1 2">
    <name>pXF51</name>
</geneLocation>
<dbReference type="eggNOG" id="COG4679">
    <property type="taxonomic scope" value="Bacteria"/>
</dbReference>
<dbReference type="Pfam" id="PF05973">
    <property type="entry name" value="Gp49"/>
    <property type="match status" value="1"/>
</dbReference>
<evidence type="ECO:0008006" key="3">
    <source>
        <dbReference type="Google" id="ProtNLM"/>
    </source>
</evidence>
<accession>Q9PHH1</accession>
<proteinExistence type="predicted"/>
<gene>
    <name evidence="1" type="ordered locus">XF_a0034</name>
</gene>
<dbReference type="InterPro" id="IPR009241">
    <property type="entry name" value="HigB-like"/>
</dbReference>
<dbReference type="EMBL" id="AE003851">
    <property type="protein sequence ID" value="AAF85603.1"/>
    <property type="molecule type" value="Genomic_DNA"/>
</dbReference>
<dbReference type="HOGENOM" id="CLU_139003_0_1_6"/>
<keyword evidence="1" id="KW-0614">Plasmid</keyword>
<reference evidence="1 2" key="1">
    <citation type="journal article" date="2000" name="Nature">
        <title>The genome sequence of the plant pathogen Xylella fastidiosa.</title>
        <authorList>
            <person name="Simpson A.J."/>
            <person name="Reinach F.C."/>
            <person name="Arruda P."/>
            <person name="Abreu F.A."/>
            <person name="Acencio M."/>
            <person name="Alvarenga R."/>
            <person name="Alves L.M."/>
            <person name="Araya J.E."/>
            <person name="Baia G.S."/>
            <person name="Baptista C.S."/>
            <person name="Barros M.H."/>
            <person name="Bonaccorsi E.D."/>
            <person name="Bordin S."/>
            <person name="Bove J.M."/>
            <person name="Briones M.R."/>
            <person name="Bueno M.R."/>
            <person name="Camargo A.A."/>
            <person name="Camargo L.E."/>
            <person name="Carraro D.M."/>
            <person name="Carrer H."/>
            <person name="Colauto N.B."/>
            <person name="Colombo C."/>
            <person name="Costa F.F."/>
            <person name="Costa M.C."/>
            <person name="Costa-Neto C.M."/>
            <person name="Coutinho L.L."/>
            <person name="Cristofani M."/>
            <person name="Dias-Neto E."/>
            <person name="Docena C."/>
            <person name="El-Dorry H."/>
            <person name="Facincani A.P."/>
            <person name="Ferreira A.J."/>
            <person name="Ferreira V.C."/>
            <person name="Ferro J.A."/>
            <person name="Fraga J.S."/>
            <person name="Franca S.C."/>
            <person name="Franco M.C."/>
            <person name="Frohme M."/>
            <person name="Furlan L.R."/>
            <person name="Garnier M."/>
            <person name="Goldman G.H."/>
            <person name="Goldman M.H."/>
            <person name="Gomes S.L."/>
            <person name="Gruber A."/>
            <person name="Ho P.L."/>
            <person name="Hoheisel J.D."/>
            <person name="Junqueira M.L."/>
            <person name="Kemper E.L."/>
            <person name="Kitajima J.P."/>
            <person name="Krieger J.E."/>
            <person name="Kuramae E.E."/>
            <person name="Laigret F."/>
            <person name="Lambais M.R."/>
            <person name="Leite L.C."/>
            <person name="Lemos E.G."/>
            <person name="Lemos M.V."/>
            <person name="Lopes S.A."/>
            <person name="Lopes C.R."/>
            <person name="Machado J.A."/>
            <person name="Machado M.A."/>
            <person name="Madeira A.M."/>
            <person name="Madeira H.M."/>
            <person name="Marino C.L."/>
            <person name="Marques M.V."/>
            <person name="Martins E.A."/>
            <person name="Martins E.M."/>
            <person name="Matsukuma A.Y."/>
            <person name="Menck C.F."/>
            <person name="Miracca E.C."/>
            <person name="Miyaki C.Y."/>
            <person name="Monteriro-Vitorello C.B."/>
            <person name="Moon D.H."/>
            <person name="Nagai M.A."/>
            <person name="Nascimento A.L."/>
            <person name="Netto L.E."/>
            <person name="Nhani A.Jr."/>
            <person name="Nobrega F.G."/>
            <person name="Nunes L.R."/>
            <person name="Oliveira M.A."/>
            <person name="de Oliveira M.C."/>
            <person name="de Oliveira R.C."/>
            <person name="Palmieri D.A."/>
            <person name="Paris A."/>
            <person name="Peixoto B.R."/>
            <person name="Pereira G.A."/>
            <person name="Pereira H.A.Jr."/>
            <person name="Pesquero J.B."/>
            <person name="Quaggio R.B."/>
            <person name="Roberto P.G."/>
            <person name="Rodrigues V."/>
            <person name="de M Rosa A.J."/>
            <person name="de Rosa V.E.Jr."/>
            <person name="de Sa R.G."/>
            <person name="Santelli R.V."/>
            <person name="Sawasaki H.E."/>
            <person name="da Silva A.C."/>
            <person name="da Silva A.M."/>
            <person name="da Silva F.R."/>
            <person name="da Silva W.A.Jr."/>
            <person name="da Silveira J.F."/>
            <person name="Silvestri M.L."/>
            <person name="Siqueira W.J."/>
            <person name="de Souza A.A."/>
            <person name="de Souza A.P."/>
            <person name="Terenzi M.F."/>
            <person name="Truffi D."/>
            <person name="Tsai S.M."/>
            <person name="Tsuhako M.H."/>
            <person name="Vallada H."/>
            <person name="Van Sluys M.A."/>
            <person name="Verjovski-Almeida S."/>
            <person name="Vettore A.L."/>
            <person name="Zago M.A."/>
            <person name="Zatz M."/>
            <person name="Meidanis J."/>
            <person name="Setubal J.C."/>
        </authorList>
    </citation>
    <scope>NUCLEOTIDE SEQUENCE [LARGE SCALE GENOMIC DNA]</scope>
    <source>
        <strain evidence="1 2">9a5c</strain>
        <plasmid evidence="2">Plasmid pXF51</plasmid>
    </source>
</reference>
<dbReference type="Proteomes" id="UP000000812">
    <property type="component" value="Plasmid pXF51"/>
</dbReference>
<evidence type="ECO:0000313" key="2">
    <source>
        <dbReference type="Proteomes" id="UP000000812"/>
    </source>
</evidence>
<dbReference type="PIR" id="B82865">
    <property type="entry name" value="B82865"/>
</dbReference>
<evidence type="ECO:0000313" key="1">
    <source>
        <dbReference type="EMBL" id="AAF85603.1"/>
    </source>
</evidence>
<organism evidence="1 2">
    <name type="scientific">Xylella fastidiosa (strain 9a5c)</name>
    <dbReference type="NCBI Taxonomy" id="160492"/>
    <lineage>
        <taxon>Bacteria</taxon>
        <taxon>Pseudomonadati</taxon>
        <taxon>Pseudomonadota</taxon>
        <taxon>Gammaproteobacteria</taxon>
        <taxon>Lysobacterales</taxon>
        <taxon>Lysobacteraceae</taxon>
        <taxon>Xylella</taxon>
    </lineage>
</organism>
<dbReference type="KEGG" id="xfa:XF_a0034"/>
<sequence>MCLPFYLKRYKMPSWSIIEKPLEWIASSYKDLMALPPDVRRRFGYALSLAQRGDQDDAAKVLKGFGGAGVLEVVEDDAGGTYRTVYTVKFTEAVFVLHCFQKKSKSGVATPKVDMNIIRARLKVAEALAQELRNAKTNH</sequence>
<dbReference type="AlphaFoldDB" id="Q9PHH1"/>
<protein>
    <recommendedName>
        <fullName evidence="3">Phage-related protein</fullName>
    </recommendedName>
</protein>